<comment type="caution">
    <text evidence="2">The sequence shown here is derived from an EMBL/GenBank/DDBJ whole genome shotgun (WGS) entry which is preliminary data.</text>
</comment>
<dbReference type="AlphaFoldDB" id="A0AA35T807"/>
<proteinExistence type="predicted"/>
<gene>
    <name evidence="2" type="ORF">GBAR_LOCUS23347</name>
</gene>
<evidence type="ECO:0000313" key="2">
    <source>
        <dbReference type="EMBL" id="CAI8042036.1"/>
    </source>
</evidence>
<sequence length="182" mass="20142">MEKSLGKMWREVLEISTSEPIGSGCVAQVYNGTLKTRLTAPSIAEEDKRDGEADMELEASPAKVPGRSGADENIKFPLPLLPYVTRESGWRPWSLVVSTSLDIMDNAGRQLQKNAGQDWHRCPPGHVVIHTCPWRPPSWQYPGPGHTPASLVLLDCGIATSLTPFDLLQMRLSSRHRQGRCD</sequence>
<feature type="region of interest" description="Disordered" evidence="1">
    <location>
        <begin position="41"/>
        <end position="68"/>
    </location>
</feature>
<accession>A0AA35T807</accession>
<evidence type="ECO:0000313" key="3">
    <source>
        <dbReference type="Proteomes" id="UP001174909"/>
    </source>
</evidence>
<evidence type="ECO:0000256" key="1">
    <source>
        <dbReference type="SAM" id="MobiDB-lite"/>
    </source>
</evidence>
<reference evidence="2" key="1">
    <citation type="submission" date="2023-03" db="EMBL/GenBank/DDBJ databases">
        <authorList>
            <person name="Steffen K."/>
            <person name="Cardenas P."/>
        </authorList>
    </citation>
    <scope>NUCLEOTIDE SEQUENCE</scope>
</reference>
<name>A0AA35T807_GEOBA</name>
<dbReference type="EMBL" id="CASHTH010003232">
    <property type="protein sequence ID" value="CAI8042036.1"/>
    <property type="molecule type" value="Genomic_DNA"/>
</dbReference>
<dbReference type="Proteomes" id="UP001174909">
    <property type="component" value="Unassembled WGS sequence"/>
</dbReference>
<protein>
    <submittedName>
        <fullName evidence="2">Uncharacterized protein</fullName>
    </submittedName>
</protein>
<organism evidence="2 3">
    <name type="scientific">Geodia barretti</name>
    <name type="common">Barrett's horny sponge</name>
    <dbReference type="NCBI Taxonomy" id="519541"/>
    <lineage>
        <taxon>Eukaryota</taxon>
        <taxon>Metazoa</taxon>
        <taxon>Porifera</taxon>
        <taxon>Demospongiae</taxon>
        <taxon>Heteroscleromorpha</taxon>
        <taxon>Tetractinellida</taxon>
        <taxon>Astrophorina</taxon>
        <taxon>Geodiidae</taxon>
        <taxon>Geodia</taxon>
    </lineage>
</organism>
<keyword evidence="3" id="KW-1185">Reference proteome</keyword>